<dbReference type="InterPro" id="IPR028299">
    <property type="entry name" value="ClpA/B_CS2"/>
</dbReference>
<dbReference type="CDD" id="cd19499">
    <property type="entry name" value="RecA-like_ClpB_Hsp104-like"/>
    <property type="match status" value="1"/>
</dbReference>
<proteinExistence type="inferred from homology"/>
<feature type="domain" description="Clp R" evidence="10">
    <location>
        <begin position="1"/>
        <end position="146"/>
    </location>
</feature>
<dbReference type="SUPFAM" id="SSF52540">
    <property type="entry name" value="P-loop containing nucleoside triphosphate hydrolases"/>
    <property type="match status" value="2"/>
</dbReference>
<dbReference type="Pfam" id="PF17871">
    <property type="entry name" value="AAA_lid_9"/>
    <property type="match status" value="1"/>
</dbReference>
<dbReference type="PROSITE" id="PS51903">
    <property type="entry name" value="CLP_R"/>
    <property type="match status" value="1"/>
</dbReference>
<dbReference type="InterPro" id="IPR050130">
    <property type="entry name" value="ClpA_ClpB"/>
</dbReference>
<sequence>VISQELEVSLHMAFVEARSARHEFITVEHLLLALLDNASAVEVLRACAANLDDLRRNLRQFVTENTPVIPSGAEVDTQPTLGFQRVIQRAIMHVSAGGTGKKPVTGANVLVAIFGEKDSHAVYYLQQQGVTRLDVVNFLSHGITKQPQDEPVQKEPQSASEEGSEARQSPLDQYANDLNAAAEAGRIDPLIGREHEVERVIQVLCRRRKNNPLLVGEAGVGKTAIAEGLAWRITRGEVPEILQSAHVYSLDMGALLAGTKYRGDFEQRLKGVLKQIRGNPDAILFIDEIHTLIGAGSASGGTLDASNLLKPALSSGQLKCIGATTYTEYRGVFEKDHALSRRFQKIDVPEPSVEQTVQILRGLKSRFEEHHSVRYSAAALSAAAELSARYINDRHLPDKAIDVIDEAGAAQRLLPRSRQKKVIGKAEIEAIVSKIARIPPQSVSNDDRSRLATLDRDLKTVVFGQDQAIDALAASIKMARSGLGRPEKPIGAFLFSGPTGVGKTEVARQLAFTLGVELLRFDMSEYMERHAVSRLIGAPPGYVGFDQGGLLTEAITKQPHCVLLLDEIEKAHPDIFNILLQVMDHGTLTDNNGRKADFRNVILIMTTNAGAETLNRAAIGFTNSRVAGDEMAEIRRMFTPEFRNRLDAIIPFAALNRDIILRVVDKFLMQLEDQLHERRVEAVFTEKLRDYLAKHGFDPLMGARPMQRLIQDTIRRALADELLFGRLVDGGNVTVDLNEDDKVVLSFDDAGKPEPTAKDNPQVELVD</sequence>
<keyword evidence="3 8" id="KW-0547">Nucleotide-binding</keyword>
<gene>
    <name evidence="11" type="primary">clpA</name>
    <name evidence="11" type="ordered locus">BAV2088</name>
</gene>
<dbReference type="SUPFAM" id="SSF81923">
    <property type="entry name" value="Double Clp-N motif"/>
    <property type="match status" value="1"/>
</dbReference>
<dbReference type="SMART" id="SM00382">
    <property type="entry name" value="AAA"/>
    <property type="match status" value="2"/>
</dbReference>
<dbReference type="GO" id="GO:0005737">
    <property type="term" value="C:cytoplasm"/>
    <property type="evidence" value="ECO:0007669"/>
    <property type="project" value="TreeGrafter"/>
</dbReference>
<dbReference type="Gene3D" id="1.10.8.60">
    <property type="match status" value="2"/>
</dbReference>
<dbReference type="PROSITE" id="PS00870">
    <property type="entry name" value="CLPAB_1"/>
    <property type="match status" value="1"/>
</dbReference>
<dbReference type="FunFam" id="3.40.50.300:FF:000010">
    <property type="entry name" value="Chaperone clpB 1, putative"/>
    <property type="match status" value="1"/>
</dbReference>
<keyword evidence="11" id="KW-0378">Hydrolase</keyword>
<evidence type="ECO:0000256" key="2">
    <source>
        <dbReference type="ARBA" id="ARBA00022737"/>
    </source>
</evidence>
<dbReference type="CDD" id="cd00009">
    <property type="entry name" value="AAA"/>
    <property type="match status" value="1"/>
</dbReference>
<dbReference type="InterPro" id="IPR036628">
    <property type="entry name" value="Clp_N_dom_sf"/>
</dbReference>
<dbReference type="PANTHER" id="PTHR11638:SF111">
    <property type="entry name" value="ATP-DEPENDENT CLP PROTEASE ATP-BINDING SUBUNIT CLPA"/>
    <property type="match status" value="1"/>
</dbReference>
<dbReference type="Pfam" id="PF07724">
    <property type="entry name" value="AAA_2"/>
    <property type="match status" value="1"/>
</dbReference>
<dbReference type="InterPro" id="IPR027417">
    <property type="entry name" value="P-loop_NTPase"/>
</dbReference>
<evidence type="ECO:0000256" key="6">
    <source>
        <dbReference type="ARBA" id="ARBA00025613"/>
    </source>
</evidence>
<feature type="compositionally biased region" description="Polar residues" evidence="9">
    <location>
        <begin position="155"/>
        <end position="169"/>
    </location>
</feature>
<evidence type="ECO:0000256" key="7">
    <source>
        <dbReference type="PROSITE-ProRule" id="PRU01251"/>
    </source>
</evidence>
<feature type="region of interest" description="Disordered" evidence="9">
    <location>
        <begin position="748"/>
        <end position="767"/>
    </location>
</feature>
<evidence type="ECO:0000256" key="1">
    <source>
        <dbReference type="ARBA" id="ARBA00008675"/>
    </source>
</evidence>
<accession>Q2KZI7</accession>
<feature type="region of interest" description="Disordered" evidence="9">
    <location>
        <begin position="144"/>
        <end position="169"/>
    </location>
</feature>
<keyword evidence="11" id="KW-0645">Protease</keyword>
<dbReference type="InterPro" id="IPR041546">
    <property type="entry name" value="ClpA/ClpB_AAA_lid"/>
</dbReference>
<dbReference type="GO" id="GO:0034605">
    <property type="term" value="P:cellular response to heat"/>
    <property type="evidence" value="ECO:0007669"/>
    <property type="project" value="TreeGrafter"/>
</dbReference>
<dbReference type="AlphaFoldDB" id="Q2KZI7"/>
<reference evidence="11 12" key="1">
    <citation type="journal article" date="2006" name="J. Bacteriol.">
        <title>Comparison of the genome sequence of the poultry pathogen Bordetella avium with those of B. bronchiseptica, B. pertussis, and B. parapertussis reveals extensive diversity in surface structures associated with host interaction.</title>
        <authorList>
            <person name="Sebaihia M."/>
            <person name="Preston A."/>
            <person name="Maskell D.J."/>
            <person name="Kuzmiak H."/>
            <person name="Connell T.D."/>
            <person name="King N.D."/>
            <person name="Orndorff P.E."/>
            <person name="Miyamoto D.M."/>
            <person name="Thomson N.R."/>
            <person name="Harris D."/>
            <person name="Goble A."/>
            <person name="Lord A."/>
            <person name="Murphy L."/>
            <person name="Quail M.A."/>
            <person name="Rutter S."/>
            <person name="Squares R."/>
            <person name="Squares S."/>
            <person name="Woodward J."/>
            <person name="Parkhill J."/>
            <person name="Temple L.M."/>
        </authorList>
    </citation>
    <scope>NUCLEOTIDE SEQUENCE [LARGE SCALE GENOMIC DNA]</scope>
    <source>
        <strain evidence="11 12">197N</strain>
    </source>
</reference>
<dbReference type="Gene3D" id="1.10.1780.10">
    <property type="entry name" value="Clp, N-terminal domain"/>
    <property type="match status" value="1"/>
</dbReference>
<dbReference type="GO" id="GO:0043335">
    <property type="term" value="P:protein unfolding"/>
    <property type="evidence" value="ECO:0007669"/>
    <property type="project" value="InterPro"/>
</dbReference>
<dbReference type="GO" id="GO:0008233">
    <property type="term" value="F:peptidase activity"/>
    <property type="evidence" value="ECO:0007669"/>
    <property type="project" value="UniProtKB-KW"/>
</dbReference>
<keyword evidence="2 7" id="KW-0677">Repeat</keyword>
<evidence type="ECO:0000256" key="5">
    <source>
        <dbReference type="ARBA" id="ARBA00023186"/>
    </source>
</evidence>
<dbReference type="Pfam" id="PF10431">
    <property type="entry name" value="ClpB_D2-small"/>
    <property type="match status" value="1"/>
</dbReference>
<evidence type="ECO:0000313" key="12">
    <source>
        <dbReference type="Proteomes" id="UP000001977"/>
    </source>
</evidence>
<dbReference type="STRING" id="360910.BAV2088"/>
<dbReference type="PRINTS" id="PR00300">
    <property type="entry name" value="CLPPROTEASEA"/>
</dbReference>
<evidence type="ECO:0000259" key="10">
    <source>
        <dbReference type="PROSITE" id="PS51903"/>
    </source>
</evidence>
<dbReference type="HOGENOM" id="CLU_005070_4_2_4"/>
<dbReference type="Pfam" id="PF00004">
    <property type="entry name" value="AAA"/>
    <property type="match status" value="1"/>
</dbReference>
<evidence type="ECO:0000256" key="8">
    <source>
        <dbReference type="RuleBase" id="RU004432"/>
    </source>
</evidence>
<dbReference type="GO" id="GO:0016887">
    <property type="term" value="F:ATP hydrolysis activity"/>
    <property type="evidence" value="ECO:0007669"/>
    <property type="project" value="InterPro"/>
</dbReference>
<dbReference type="GO" id="GO:0006508">
    <property type="term" value="P:proteolysis"/>
    <property type="evidence" value="ECO:0007669"/>
    <property type="project" value="UniProtKB-KW"/>
</dbReference>
<dbReference type="FunFam" id="3.40.50.300:FF:000025">
    <property type="entry name" value="ATP-dependent Clp protease subunit"/>
    <property type="match status" value="1"/>
</dbReference>
<dbReference type="InterPro" id="IPR004176">
    <property type="entry name" value="Clp_R_N"/>
</dbReference>
<evidence type="ECO:0000256" key="9">
    <source>
        <dbReference type="SAM" id="MobiDB-lite"/>
    </source>
</evidence>
<comment type="function">
    <text evidence="6">Part of a stress-induced multi-chaperone system, it is involved in the recovery of the cell from heat-induced damage, in cooperation with DnaK, DnaJ and GrpE. Acts before DnaK, in the processing of protein aggregates. Protein binding stimulates the ATPase activity; ATP hydrolysis unfolds the denatured protein aggregates, which probably helps expose new hydrophobic binding sites on the surface of ClpB-bound aggregates, contributing to the solubilization and refolding of denatured protein aggregates by DnaK.</text>
</comment>
<evidence type="ECO:0000313" key="11">
    <source>
        <dbReference type="EMBL" id="CAJ49698.1"/>
    </source>
</evidence>
<keyword evidence="12" id="KW-1185">Reference proteome</keyword>
<dbReference type="KEGG" id="bav:BAV2088"/>
<name>Q2KZI7_BORA1</name>
<dbReference type="Proteomes" id="UP000001977">
    <property type="component" value="Chromosome"/>
</dbReference>
<feature type="non-terminal residue" evidence="11">
    <location>
        <position position="1"/>
    </location>
</feature>
<evidence type="ECO:0000256" key="4">
    <source>
        <dbReference type="ARBA" id="ARBA00022840"/>
    </source>
</evidence>
<protein>
    <submittedName>
        <fullName evidence="11">ATP-dependent clp protease ATP-binding (Chaperone)</fullName>
    </submittedName>
</protein>
<keyword evidence="4 8" id="KW-0067">ATP-binding</keyword>
<dbReference type="InterPro" id="IPR019489">
    <property type="entry name" value="Clp_ATPase_C"/>
</dbReference>
<dbReference type="InterPro" id="IPR013461">
    <property type="entry name" value="ClpA"/>
</dbReference>
<dbReference type="InterPro" id="IPR001270">
    <property type="entry name" value="ClpA/B"/>
</dbReference>
<keyword evidence="5 8" id="KW-0143">Chaperone</keyword>
<dbReference type="FunFam" id="1.10.8.60:FF:000011">
    <property type="entry name" value="ATP-dependent Clp protease ATP-binding subunit"/>
    <property type="match status" value="1"/>
</dbReference>
<dbReference type="SMART" id="SM01086">
    <property type="entry name" value="ClpB_D2-small"/>
    <property type="match status" value="1"/>
</dbReference>
<dbReference type="InterPro" id="IPR003959">
    <property type="entry name" value="ATPase_AAA_core"/>
</dbReference>
<dbReference type="NCBIfam" id="TIGR02639">
    <property type="entry name" value="ClpA"/>
    <property type="match status" value="1"/>
</dbReference>
<organism evidence="11 12">
    <name type="scientific">Bordetella avium (strain 197N)</name>
    <dbReference type="NCBI Taxonomy" id="360910"/>
    <lineage>
        <taxon>Bacteria</taxon>
        <taxon>Pseudomonadati</taxon>
        <taxon>Pseudomonadota</taxon>
        <taxon>Betaproteobacteria</taxon>
        <taxon>Burkholderiales</taxon>
        <taxon>Alcaligenaceae</taxon>
        <taxon>Bordetella</taxon>
    </lineage>
</organism>
<dbReference type="InterPro" id="IPR018368">
    <property type="entry name" value="ClpA/B_CS1"/>
</dbReference>
<dbReference type="PANTHER" id="PTHR11638">
    <property type="entry name" value="ATP-DEPENDENT CLP PROTEASE"/>
    <property type="match status" value="1"/>
</dbReference>
<dbReference type="Gene3D" id="3.40.50.300">
    <property type="entry name" value="P-loop containing nucleotide triphosphate hydrolases"/>
    <property type="match status" value="2"/>
</dbReference>
<dbReference type="InterPro" id="IPR003593">
    <property type="entry name" value="AAA+_ATPase"/>
</dbReference>
<evidence type="ECO:0000256" key="3">
    <source>
        <dbReference type="ARBA" id="ARBA00022741"/>
    </source>
</evidence>
<dbReference type="PROSITE" id="PS00871">
    <property type="entry name" value="CLPAB_2"/>
    <property type="match status" value="1"/>
</dbReference>
<comment type="similarity">
    <text evidence="1 8">Belongs to the ClpA/ClpB family.</text>
</comment>
<dbReference type="Pfam" id="PF02861">
    <property type="entry name" value="Clp_N"/>
    <property type="match status" value="1"/>
</dbReference>
<dbReference type="EMBL" id="AM167904">
    <property type="protein sequence ID" value="CAJ49698.1"/>
    <property type="molecule type" value="Genomic_DNA"/>
</dbReference>
<dbReference type="GO" id="GO:0005524">
    <property type="term" value="F:ATP binding"/>
    <property type="evidence" value="ECO:0007669"/>
    <property type="project" value="UniProtKB-KW"/>
</dbReference>
<dbReference type="eggNOG" id="COG0542">
    <property type="taxonomic scope" value="Bacteria"/>
</dbReference>